<dbReference type="InterPro" id="IPR011551">
    <property type="entry name" value="NTP_PyrPHydrolase_MazG"/>
</dbReference>
<dbReference type="FunFam" id="1.10.287.1080:FF:000003">
    <property type="entry name" value="Nucleoside triphosphate pyrophosphohydrolase"/>
    <property type="match status" value="1"/>
</dbReference>
<dbReference type="InterPro" id="IPR024180">
    <property type="entry name" value="Tetrapyrrole_Mease/MazG_pred"/>
</dbReference>
<dbReference type="GO" id="GO:0046061">
    <property type="term" value="P:dATP catabolic process"/>
    <property type="evidence" value="ECO:0007669"/>
    <property type="project" value="TreeGrafter"/>
</dbReference>
<dbReference type="OrthoDB" id="9808939at2"/>
<evidence type="ECO:0000313" key="3">
    <source>
        <dbReference type="EMBL" id="SNX75698.1"/>
    </source>
</evidence>
<keyword evidence="3" id="KW-0489">Methyltransferase</keyword>
<accession>A0A285D8V2</accession>
<dbReference type="NCBIfam" id="NF007113">
    <property type="entry name" value="PRK09562.1"/>
    <property type="match status" value="1"/>
</dbReference>
<evidence type="ECO:0000259" key="2">
    <source>
        <dbReference type="Pfam" id="PF03819"/>
    </source>
</evidence>
<dbReference type="Pfam" id="PF00590">
    <property type="entry name" value="TP_methylase"/>
    <property type="match status" value="1"/>
</dbReference>
<dbReference type="PANTHER" id="PTHR30522">
    <property type="entry name" value="NUCLEOSIDE TRIPHOSPHATE PYROPHOSPHOHYDROLASE"/>
    <property type="match status" value="1"/>
</dbReference>
<feature type="domain" description="Tetrapyrrole methylase" evidence="1">
    <location>
        <begin position="4"/>
        <end position="206"/>
    </location>
</feature>
<dbReference type="FunFam" id="1.10.287.1080:FF:000001">
    <property type="entry name" value="Nucleoside triphosphate pyrophosphohydrolase"/>
    <property type="match status" value="1"/>
</dbReference>
<sequence length="493" mass="56179">MNGKIIVAGLGAGDLNQLPLGIYKLLKQAKHIFLRTKEHPVVQELEKEGFTYTSFDAIYEKHDQFDSVYEEIVTELFKEAETHEVLYCVPGHPLVAEKTVELLLAGQKQKGIQVEIKGGQSFLDAMFQAIQVDPIDGFQLLDAATLQGDEIDLRKHQIIGQVYDVFVASHVKLTLLELLPHDYRVQVVAYAGMEKEEVRTVPLFELDHEPIFHNLTSLYVPPVQNEELLYNQFATFKRIIAALRGPGGCPWDQKQTHITLKPYLIEEAYELLDAIDEEDVDGMIEELGDVLLQVLLHAQIGEDEGHFTIRDVIASISSKMVRRHPHVFGEKNVKSVDEVISNWQDIKAGEKNQEERETSILNRIEKSLPSLLKAYELQKEAGKAGFDWEEAGPALEKVKEEIAEIETELNAPQIDRSKLAKEIGDLLFASINVARLSKIHPEDALRMTNEKFIKRFRHIEERVKQSGKSFKDFTLDELDAFWDEAKRIEKQGY</sequence>
<dbReference type="GO" id="GO:0032259">
    <property type="term" value="P:methylation"/>
    <property type="evidence" value="ECO:0007669"/>
    <property type="project" value="UniProtKB-KW"/>
</dbReference>
<dbReference type="SUPFAM" id="SSF101386">
    <property type="entry name" value="all-alpha NTP pyrophosphatases"/>
    <property type="match status" value="2"/>
</dbReference>
<dbReference type="Pfam" id="PF03819">
    <property type="entry name" value="MazG"/>
    <property type="match status" value="2"/>
</dbReference>
<dbReference type="RefSeq" id="WP_097160758.1">
    <property type="nucleotide sequence ID" value="NZ_JBEPMQ010000020.1"/>
</dbReference>
<feature type="domain" description="NTP pyrophosphohydrolase MazG-like" evidence="2">
    <location>
        <begin position="396"/>
        <end position="458"/>
    </location>
</feature>
<reference evidence="3 4" key="1">
    <citation type="submission" date="2017-08" db="EMBL/GenBank/DDBJ databases">
        <authorList>
            <person name="de Groot N.N."/>
        </authorList>
    </citation>
    <scope>NUCLEOTIDE SEQUENCE [LARGE SCALE GENOMIC DNA]</scope>
    <source>
        <strain evidence="3 4">JC228</strain>
    </source>
</reference>
<dbReference type="EMBL" id="OAOP01000015">
    <property type="protein sequence ID" value="SNX75698.1"/>
    <property type="molecule type" value="Genomic_DNA"/>
</dbReference>
<dbReference type="GO" id="GO:0046076">
    <property type="term" value="P:dTTP catabolic process"/>
    <property type="evidence" value="ECO:0007669"/>
    <property type="project" value="TreeGrafter"/>
</dbReference>
<dbReference type="InterPro" id="IPR035013">
    <property type="entry name" value="YabN_N"/>
</dbReference>
<dbReference type="AlphaFoldDB" id="A0A285D8V2"/>
<dbReference type="InterPro" id="IPR035996">
    <property type="entry name" value="4pyrrol_Methylase_sf"/>
</dbReference>
<dbReference type="InterPro" id="IPR014777">
    <property type="entry name" value="4pyrrole_Mease_sub1"/>
</dbReference>
<dbReference type="GO" id="GO:0006950">
    <property type="term" value="P:response to stress"/>
    <property type="evidence" value="ECO:0007669"/>
    <property type="project" value="UniProtKB-ARBA"/>
</dbReference>
<dbReference type="InterPro" id="IPR004518">
    <property type="entry name" value="MazG-like_dom"/>
</dbReference>
<dbReference type="CDD" id="cd11528">
    <property type="entry name" value="NTP-PPase_MazG_Nterm"/>
    <property type="match status" value="1"/>
</dbReference>
<dbReference type="Gene3D" id="1.10.287.1080">
    <property type="entry name" value="MazG-like"/>
    <property type="match status" value="2"/>
</dbReference>
<organism evidence="3 4">
    <name type="scientific">Bacillus oleivorans</name>
    <dbReference type="NCBI Taxonomy" id="1448271"/>
    <lineage>
        <taxon>Bacteria</taxon>
        <taxon>Bacillati</taxon>
        <taxon>Bacillota</taxon>
        <taxon>Bacilli</taxon>
        <taxon>Bacillales</taxon>
        <taxon>Bacillaceae</taxon>
        <taxon>Bacillus</taxon>
    </lineage>
</organism>
<dbReference type="GO" id="GO:0046047">
    <property type="term" value="P:TTP catabolic process"/>
    <property type="evidence" value="ECO:0007669"/>
    <property type="project" value="TreeGrafter"/>
</dbReference>
<dbReference type="GO" id="GO:0006203">
    <property type="term" value="P:dGTP catabolic process"/>
    <property type="evidence" value="ECO:0007669"/>
    <property type="project" value="TreeGrafter"/>
</dbReference>
<name>A0A285D8V2_9BACI</name>
<keyword evidence="4" id="KW-1185">Reference proteome</keyword>
<dbReference type="PIRSF" id="PIRSF002845">
    <property type="entry name" value="Ttrprl_mtas_MazG"/>
    <property type="match status" value="1"/>
</dbReference>
<dbReference type="GO" id="GO:0008168">
    <property type="term" value="F:methyltransferase activity"/>
    <property type="evidence" value="ECO:0007669"/>
    <property type="project" value="UniProtKB-KW"/>
</dbReference>
<gene>
    <name evidence="3" type="ORF">SAMN05877753_11524</name>
</gene>
<dbReference type="NCBIfam" id="TIGR00444">
    <property type="entry name" value="mazG"/>
    <property type="match status" value="1"/>
</dbReference>
<dbReference type="SUPFAM" id="SSF53790">
    <property type="entry name" value="Tetrapyrrole methylase"/>
    <property type="match status" value="1"/>
</dbReference>
<dbReference type="InterPro" id="IPR048015">
    <property type="entry name" value="NTP-PPase_MazG-like_N"/>
</dbReference>
<keyword evidence="3" id="KW-0808">Transferase</keyword>
<dbReference type="GO" id="GO:0046052">
    <property type="term" value="P:UTP catabolic process"/>
    <property type="evidence" value="ECO:0007669"/>
    <property type="project" value="TreeGrafter"/>
</dbReference>
<dbReference type="PANTHER" id="PTHR30522:SF0">
    <property type="entry name" value="NUCLEOSIDE TRIPHOSPHATE PYROPHOSPHOHYDROLASE"/>
    <property type="match status" value="1"/>
</dbReference>
<protein>
    <submittedName>
        <fullName evidence="3">Tetrapyrrole methylase family protein/MazG family protein</fullName>
    </submittedName>
</protein>
<dbReference type="GO" id="GO:0046081">
    <property type="term" value="P:dUTP catabolic process"/>
    <property type="evidence" value="ECO:0007669"/>
    <property type="project" value="TreeGrafter"/>
</dbReference>
<dbReference type="FunFam" id="3.40.1010.10:FF:000008">
    <property type="entry name" value="Similar to nucleoside triphosphate pyrophosphohydrolase, MazG"/>
    <property type="match status" value="1"/>
</dbReference>
<dbReference type="Proteomes" id="UP000219546">
    <property type="component" value="Unassembled WGS sequence"/>
</dbReference>
<evidence type="ECO:0000313" key="4">
    <source>
        <dbReference type="Proteomes" id="UP000219546"/>
    </source>
</evidence>
<dbReference type="GO" id="GO:0047429">
    <property type="term" value="F:nucleoside triphosphate diphosphatase activity"/>
    <property type="evidence" value="ECO:0007669"/>
    <property type="project" value="InterPro"/>
</dbReference>
<dbReference type="CDD" id="cd11529">
    <property type="entry name" value="NTP-PPase_MazG_Cterm"/>
    <property type="match status" value="1"/>
</dbReference>
<dbReference type="InterPro" id="IPR000878">
    <property type="entry name" value="4pyrrol_Mease"/>
</dbReference>
<feature type="domain" description="NTP pyrophosphohydrolase MazG-like" evidence="2">
    <location>
        <begin position="255"/>
        <end position="328"/>
    </location>
</feature>
<evidence type="ECO:0000259" key="1">
    <source>
        <dbReference type="Pfam" id="PF00590"/>
    </source>
</evidence>
<dbReference type="InterPro" id="IPR048011">
    <property type="entry name" value="NTP-PPase_MazG-like_C"/>
</dbReference>
<proteinExistence type="predicted"/>
<dbReference type="Gene3D" id="3.40.1010.10">
    <property type="entry name" value="Cobalt-precorrin-4 Transmethylase, Domain 1"/>
    <property type="match status" value="1"/>
</dbReference>
<dbReference type="CDD" id="cd11723">
    <property type="entry name" value="YabN_N_like"/>
    <property type="match status" value="1"/>
</dbReference>